<gene>
    <name evidence="3" type="ORF">PHATRDRAFT_46062</name>
</gene>
<dbReference type="HOGENOM" id="CLU_370279_0_0_1"/>
<evidence type="ECO:0000256" key="2">
    <source>
        <dbReference type="SAM" id="MobiDB-lite"/>
    </source>
</evidence>
<dbReference type="Proteomes" id="UP000000759">
    <property type="component" value="Chromosome 9"/>
</dbReference>
<dbReference type="OrthoDB" id="40547at2759"/>
<dbReference type="eggNOG" id="ENOG502S355">
    <property type="taxonomic scope" value="Eukaryota"/>
</dbReference>
<evidence type="ECO:0000313" key="3">
    <source>
        <dbReference type="EMBL" id="EEC47984.1"/>
    </source>
</evidence>
<dbReference type="RefSeq" id="XP_002180576.1">
    <property type="nucleotide sequence ID" value="XM_002180540.1"/>
</dbReference>
<feature type="coiled-coil region" evidence="1">
    <location>
        <begin position="611"/>
        <end position="638"/>
    </location>
</feature>
<name>B7FZX3_PHATC</name>
<keyword evidence="4" id="KW-1185">Reference proteome</keyword>
<dbReference type="InParanoid" id="B7FZX3"/>
<reference evidence="4" key="2">
    <citation type="submission" date="2008-08" db="EMBL/GenBank/DDBJ databases">
        <authorList>
            <consortium name="Diatom Consortium"/>
            <person name="Grigoriev I."/>
            <person name="Grimwood J."/>
            <person name="Kuo A."/>
            <person name="Otillar R.P."/>
            <person name="Salamov A."/>
            <person name="Detter J.C."/>
            <person name="Lindquist E."/>
            <person name="Shapiro H."/>
            <person name="Lucas S."/>
            <person name="Glavina del Rio T."/>
            <person name="Pitluck S."/>
            <person name="Rokhsar D."/>
            <person name="Bowler C."/>
        </authorList>
    </citation>
    <scope>GENOME REANNOTATION</scope>
    <source>
        <strain evidence="4">CCAP 1055/1</strain>
    </source>
</reference>
<reference evidence="3 4" key="1">
    <citation type="journal article" date="2008" name="Nature">
        <title>The Phaeodactylum genome reveals the evolutionary history of diatom genomes.</title>
        <authorList>
            <person name="Bowler C."/>
            <person name="Allen A.E."/>
            <person name="Badger J.H."/>
            <person name="Grimwood J."/>
            <person name="Jabbari K."/>
            <person name="Kuo A."/>
            <person name="Maheswari U."/>
            <person name="Martens C."/>
            <person name="Maumus F."/>
            <person name="Otillar R.P."/>
            <person name="Rayko E."/>
            <person name="Salamov A."/>
            <person name="Vandepoele K."/>
            <person name="Beszteri B."/>
            <person name="Gruber A."/>
            <person name="Heijde M."/>
            <person name="Katinka M."/>
            <person name="Mock T."/>
            <person name="Valentin K."/>
            <person name="Verret F."/>
            <person name="Berges J.A."/>
            <person name="Brownlee C."/>
            <person name="Cadoret J.P."/>
            <person name="Chiovitti A."/>
            <person name="Choi C.J."/>
            <person name="Coesel S."/>
            <person name="De Martino A."/>
            <person name="Detter J.C."/>
            <person name="Durkin C."/>
            <person name="Falciatore A."/>
            <person name="Fournet J."/>
            <person name="Haruta M."/>
            <person name="Huysman M.J."/>
            <person name="Jenkins B.D."/>
            <person name="Jiroutova K."/>
            <person name="Jorgensen R.E."/>
            <person name="Joubert Y."/>
            <person name="Kaplan A."/>
            <person name="Kroger N."/>
            <person name="Kroth P.G."/>
            <person name="La Roche J."/>
            <person name="Lindquist E."/>
            <person name="Lommer M."/>
            <person name="Martin-Jezequel V."/>
            <person name="Lopez P.J."/>
            <person name="Lucas S."/>
            <person name="Mangogna M."/>
            <person name="McGinnis K."/>
            <person name="Medlin L.K."/>
            <person name="Montsant A."/>
            <person name="Oudot-Le Secq M.P."/>
            <person name="Napoli C."/>
            <person name="Obornik M."/>
            <person name="Parker M.S."/>
            <person name="Petit J.L."/>
            <person name="Porcel B.M."/>
            <person name="Poulsen N."/>
            <person name="Robison M."/>
            <person name="Rychlewski L."/>
            <person name="Rynearson T.A."/>
            <person name="Schmutz J."/>
            <person name="Shapiro H."/>
            <person name="Siaut M."/>
            <person name="Stanley M."/>
            <person name="Sussman M.R."/>
            <person name="Taylor A.R."/>
            <person name="Vardi A."/>
            <person name="von Dassow P."/>
            <person name="Vyverman W."/>
            <person name="Willis A."/>
            <person name="Wyrwicz L.S."/>
            <person name="Rokhsar D.S."/>
            <person name="Weissenbach J."/>
            <person name="Armbrust E.V."/>
            <person name="Green B.R."/>
            <person name="Van de Peer Y."/>
            <person name="Grigoriev I.V."/>
        </authorList>
    </citation>
    <scope>NUCLEOTIDE SEQUENCE [LARGE SCALE GENOMIC DNA]</scope>
    <source>
        <strain evidence="3 4">CCAP 1055/1</strain>
    </source>
</reference>
<dbReference type="KEGG" id="pti:PHATRDRAFT_46062"/>
<keyword evidence="1" id="KW-0175">Coiled coil</keyword>
<sequence length="752" mass="85296">MSNDDASLREQHLDWSSKQGRILTANGTASSLYTSERGFSFRSDELPHHFLQLGTIHDVHPRLPNTQVLLPIVGAWKRTFFYGGWEYTCEADEITFNLQTHSLFIDLRVPRSRNELLRNRVTASVPPTSLDDLDATQLRYYARQHCFAGYTHGSFTDDAASRTGMDCCCTRHHCIDWNYVGTGRDRPNKWWVQLHENQSGNTWKEWAYATNDCAQHYYCEQWERLPQDDPPSNVPVVAFRKRRNQNSPERDGVLVIVGDHFNYCVDRQSMAGFEKYAACTSLVATVDAAIKADDLVSARAWLSLRGGHGRISEGWIVDNAIEFWTEGKALWEKEDLSTTGNALEDFCLVWNGEPWDLYESNVQNTHDLKVLLHTGLRKRTTLKSGSGAPKKPDLTVTVTNHERMNTRGRFCPTNFPSIPIIGLLHQAIRTGIESLRVLTSPSLLNYHFAMNHSRTIQAKFSALSVEADTFRREADKATQERLRVEQELQALHAKQKEITHQIRVGQDALGSFDREKAALLNEKKRLDAQLQQERTLLEQCCAESDALVSEEVQAKQEFVKELSQANKDLSDLLLGQEDRRLRSLLSVQTVPALLATIQEVSSPDSSDSSSGSELEAAIASLKEETEAYNRNLEHQKHLEEQIATFRQRFLSISASGKNQVMCRRRIHSRASKLVSPPSFYSSEPQSIAEEQLNELESVWSQNREDEEDSDPNSRLTNVADVSPVHLQLFYGTEKHEENMDVEGSGDVDAMTL</sequence>
<proteinExistence type="predicted"/>
<feature type="coiled-coil region" evidence="1">
    <location>
        <begin position="467"/>
        <end position="536"/>
    </location>
</feature>
<protein>
    <submittedName>
        <fullName evidence="3">Uncharacterized protein</fullName>
    </submittedName>
</protein>
<dbReference type="PaxDb" id="2850-Phatr46062"/>
<organism evidence="3 4">
    <name type="scientific">Phaeodactylum tricornutum (strain CCAP 1055/1)</name>
    <dbReference type="NCBI Taxonomy" id="556484"/>
    <lineage>
        <taxon>Eukaryota</taxon>
        <taxon>Sar</taxon>
        <taxon>Stramenopiles</taxon>
        <taxon>Ochrophyta</taxon>
        <taxon>Bacillariophyta</taxon>
        <taxon>Bacillariophyceae</taxon>
        <taxon>Bacillariophycidae</taxon>
        <taxon>Naviculales</taxon>
        <taxon>Phaeodactylaceae</taxon>
        <taxon>Phaeodactylum</taxon>
    </lineage>
</organism>
<evidence type="ECO:0000256" key="1">
    <source>
        <dbReference type="SAM" id="Coils"/>
    </source>
</evidence>
<feature type="region of interest" description="Disordered" evidence="2">
    <location>
        <begin position="732"/>
        <end position="752"/>
    </location>
</feature>
<accession>B7FZX3</accession>
<dbReference type="GeneID" id="7201417"/>
<evidence type="ECO:0000313" key="4">
    <source>
        <dbReference type="Proteomes" id="UP000000759"/>
    </source>
</evidence>
<dbReference type="EMBL" id="CM000612">
    <property type="protein sequence ID" value="EEC47984.1"/>
    <property type="molecule type" value="Genomic_DNA"/>
</dbReference>
<dbReference type="AlphaFoldDB" id="B7FZX3"/>